<dbReference type="SUPFAM" id="SSF90123">
    <property type="entry name" value="ABC transporter transmembrane region"/>
    <property type="match status" value="1"/>
</dbReference>
<evidence type="ECO:0000256" key="4">
    <source>
        <dbReference type="ARBA" id="ARBA00022692"/>
    </source>
</evidence>
<feature type="domain" description="ABC transmembrane type-1" evidence="11">
    <location>
        <begin position="13"/>
        <end position="295"/>
    </location>
</feature>
<dbReference type="InterPro" id="IPR003439">
    <property type="entry name" value="ABC_transporter-like_ATP-bd"/>
</dbReference>
<evidence type="ECO:0000256" key="6">
    <source>
        <dbReference type="ARBA" id="ARBA00022840"/>
    </source>
</evidence>
<feature type="transmembrane region" description="Helical" evidence="9">
    <location>
        <begin position="232"/>
        <end position="257"/>
    </location>
</feature>
<dbReference type="InterPro" id="IPR017871">
    <property type="entry name" value="ABC_transporter-like_CS"/>
</dbReference>
<dbReference type="InterPro" id="IPR039421">
    <property type="entry name" value="Type_1_exporter"/>
</dbReference>
<evidence type="ECO:0000313" key="13">
    <source>
        <dbReference type="Proteomes" id="UP000334019"/>
    </source>
</evidence>
<dbReference type="SUPFAM" id="SSF52540">
    <property type="entry name" value="P-loop containing nucleoside triphosphate hydrolases"/>
    <property type="match status" value="1"/>
</dbReference>
<evidence type="ECO:0000256" key="9">
    <source>
        <dbReference type="SAM" id="Phobius"/>
    </source>
</evidence>
<reference evidence="12 13" key="1">
    <citation type="submission" date="2019-11" db="EMBL/GenBank/DDBJ databases">
        <authorList>
            <person name="He Y."/>
        </authorList>
    </citation>
    <scope>NUCLEOTIDE SEQUENCE [LARGE SCALE GENOMIC DNA]</scope>
    <source>
        <strain evidence="12 13">SCSIO 58843</strain>
    </source>
</reference>
<dbReference type="PROSITE" id="PS50929">
    <property type="entry name" value="ABC_TM1F"/>
    <property type="match status" value="1"/>
</dbReference>
<dbReference type="SMART" id="SM00382">
    <property type="entry name" value="AAA"/>
    <property type="match status" value="1"/>
</dbReference>
<dbReference type="RefSeq" id="WP_153761073.1">
    <property type="nucleotide sequence ID" value="NZ_CP045851.1"/>
</dbReference>
<dbReference type="GO" id="GO:0005524">
    <property type="term" value="F:ATP binding"/>
    <property type="evidence" value="ECO:0007669"/>
    <property type="project" value="UniProtKB-KW"/>
</dbReference>
<evidence type="ECO:0000256" key="1">
    <source>
        <dbReference type="ARBA" id="ARBA00004651"/>
    </source>
</evidence>
<dbReference type="Pfam" id="PF00005">
    <property type="entry name" value="ABC_tran"/>
    <property type="match status" value="1"/>
</dbReference>
<dbReference type="Gene3D" id="1.20.1560.10">
    <property type="entry name" value="ABC transporter type 1, transmembrane domain"/>
    <property type="match status" value="1"/>
</dbReference>
<dbReference type="InterPro" id="IPR036640">
    <property type="entry name" value="ABC1_TM_sf"/>
</dbReference>
<feature type="transmembrane region" description="Helical" evidence="9">
    <location>
        <begin position="122"/>
        <end position="144"/>
    </location>
</feature>
<keyword evidence="7 9" id="KW-1133">Transmembrane helix</keyword>
<dbReference type="KEGG" id="atq:GH723_04605"/>
<accession>A0A5Q2RQY2</accession>
<evidence type="ECO:0000256" key="5">
    <source>
        <dbReference type="ARBA" id="ARBA00022741"/>
    </source>
</evidence>
<evidence type="ECO:0000256" key="7">
    <source>
        <dbReference type="ARBA" id="ARBA00022989"/>
    </source>
</evidence>
<dbReference type="PANTHER" id="PTHR43394:SF1">
    <property type="entry name" value="ATP-BINDING CASSETTE SUB-FAMILY B MEMBER 10, MITOCHONDRIAL"/>
    <property type="match status" value="1"/>
</dbReference>
<dbReference type="InterPro" id="IPR027417">
    <property type="entry name" value="P-loop_NTPase"/>
</dbReference>
<feature type="transmembrane region" description="Helical" evidence="9">
    <location>
        <begin position="150"/>
        <end position="171"/>
    </location>
</feature>
<feature type="transmembrane region" description="Helical" evidence="9">
    <location>
        <begin position="269"/>
        <end position="293"/>
    </location>
</feature>
<dbReference type="GO" id="GO:0016887">
    <property type="term" value="F:ATP hydrolysis activity"/>
    <property type="evidence" value="ECO:0007669"/>
    <property type="project" value="InterPro"/>
</dbReference>
<protein>
    <submittedName>
        <fullName evidence="12">ATP-binding cassette domain-containing protein</fullName>
    </submittedName>
</protein>
<keyword evidence="2" id="KW-0813">Transport</keyword>
<dbReference type="PROSITE" id="PS50893">
    <property type="entry name" value="ABC_TRANSPORTER_2"/>
    <property type="match status" value="1"/>
</dbReference>
<keyword evidence="4 9" id="KW-0812">Transmembrane</keyword>
<dbReference type="GO" id="GO:0005886">
    <property type="term" value="C:plasma membrane"/>
    <property type="evidence" value="ECO:0007669"/>
    <property type="project" value="UniProtKB-SubCell"/>
</dbReference>
<evidence type="ECO:0000256" key="2">
    <source>
        <dbReference type="ARBA" id="ARBA00022448"/>
    </source>
</evidence>
<gene>
    <name evidence="12" type="ORF">GH723_04605</name>
</gene>
<sequence>MRLYLPRVRPLLVGVVAFQALQALFTLLLPRVTARIIDEGVVADDRDAIWRVGGLLLVVAFAQVVAMVIGIHFAARSSMGVGREIRRDLFHKVTGFSAQEVGRFGPPTLITRITNDVQQVQTAVQMAATMAVVAPLTFGFGTFMAVREDAALSLVLLVAVPIIVVIVGVMMSKAHPAFTAMQDRIDVVNTVLREQITGLRVVRAFVREPTEVRRFDDANQSLTSTALRAGRIMAILFPLVIVVQNGASVAVVWYGAIRIDAGESTLGSLVAFLGYIVLVLMSVLMAGFMFTMLPRAAVSGQRIMEALDAEPTVVAPASPRQDVPRTGRLELRDVTFGYPGAEEPVVKDVSFTVTPGQTTAIIGSTGSGKTTLLNLVPRLYDVTGGAVLVEGVDVRELALDDLWSRIGLVPQKPFLFSGSVADNLRYGKGDATEEEMWAALAVAQAAEFVSSMPGGLEAAITQGGTNVSGGQRQRLAIARALVRKPQIYLFDDSFSALDLATDARLRAALPAYTSGASFLVVAQRVSTIVDADQIVVLEGGEVVGLGTHDELVAGCPTYQEIVESQRSVQEAV</sequence>
<dbReference type="Pfam" id="PF00664">
    <property type="entry name" value="ABC_membrane"/>
    <property type="match status" value="1"/>
</dbReference>
<dbReference type="CDD" id="cd18548">
    <property type="entry name" value="ABC_6TM_Tm287_like"/>
    <property type="match status" value="1"/>
</dbReference>
<feature type="transmembrane region" description="Helical" evidence="9">
    <location>
        <begin position="50"/>
        <end position="75"/>
    </location>
</feature>
<dbReference type="Gene3D" id="3.40.50.300">
    <property type="entry name" value="P-loop containing nucleotide triphosphate hydrolases"/>
    <property type="match status" value="1"/>
</dbReference>
<evidence type="ECO:0000256" key="3">
    <source>
        <dbReference type="ARBA" id="ARBA00022475"/>
    </source>
</evidence>
<evidence type="ECO:0000259" key="11">
    <source>
        <dbReference type="PROSITE" id="PS50929"/>
    </source>
</evidence>
<dbReference type="FunFam" id="3.40.50.300:FF:000854">
    <property type="entry name" value="Multidrug ABC transporter ATP-binding protein"/>
    <property type="match status" value="1"/>
</dbReference>
<keyword evidence="13" id="KW-1185">Reference proteome</keyword>
<comment type="subcellular location">
    <subcellularLocation>
        <location evidence="1">Cell membrane</location>
        <topology evidence="1">Multi-pass membrane protein</topology>
    </subcellularLocation>
</comment>
<evidence type="ECO:0000313" key="12">
    <source>
        <dbReference type="EMBL" id="QGG96971.1"/>
    </source>
</evidence>
<dbReference type="AlphaFoldDB" id="A0A5Q2RQY2"/>
<dbReference type="InterPro" id="IPR003593">
    <property type="entry name" value="AAA+_ATPase"/>
</dbReference>
<dbReference type="InterPro" id="IPR011527">
    <property type="entry name" value="ABC1_TM_dom"/>
</dbReference>
<dbReference type="Proteomes" id="UP000334019">
    <property type="component" value="Chromosome"/>
</dbReference>
<name>A0A5Q2RQY2_9ACTN</name>
<evidence type="ECO:0000256" key="8">
    <source>
        <dbReference type="ARBA" id="ARBA00023136"/>
    </source>
</evidence>
<feature type="domain" description="ABC transporter" evidence="10">
    <location>
        <begin position="329"/>
        <end position="564"/>
    </location>
</feature>
<evidence type="ECO:0000259" key="10">
    <source>
        <dbReference type="PROSITE" id="PS50893"/>
    </source>
</evidence>
<keyword evidence="5" id="KW-0547">Nucleotide-binding</keyword>
<dbReference type="PANTHER" id="PTHR43394">
    <property type="entry name" value="ATP-DEPENDENT PERMEASE MDL1, MITOCHONDRIAL"/>
    <property type="match status" value="1"/>
</dbReference>
<dbReference type="GO" id="GO:0015421">
    <property type="term" value="F:ABC-type oligopeptide transporter activity"/>
    <property type="evidence" value="ECO:0007669"/>
    <property type="project" value="TreeGrafter"/>
</dbReference>
<proteinExistence type="predicted"/>
<keyword evidence="8 9" id="KW-0472">Membrane</keyword>
<dbReference type="PROSITE" id="PS00211">
    <property type="entry name" value="ABC_TRANSPORTER_1"/>
    <property type="match status" value="1"/>
</dbReference>
<keyword evidence="6 12" id="KW-0067">ATP-binding</keyword>
<organism evidence="12 13">
    <name type="scientific">Actinomarinicola tropica</name>
    <dbReference type="NCBI Taxonomy" id="2789776"/>
    <lineage>
        <taxon>Bacteria</taxon>
        <taxon>Bacillati</taxon>
        <taxon>Actinomycetota</taxon>
        <taxon>Acidimicrobiia</taxon>
        <taxon>Acidimicrobiales</taxon>
        <taxon>Iamiaceae</taxon>
        <taxon>Actinomarinicola</taxon>
    </lineage>
</organism>
<keyword evidence="3" id="KW-1003">Cell membrane</keyword>
<dbReference type="EMBL" id="CP045851">
    <property type="protein sequence ID" value="QGG96971.1"/>
    <property type="molecule type" value="Genomic_DNA"/>
</dbReference>